<gene>
    <name evidence="5 8" type="primary">rimM</name>
    <name evidence="8" type="ORF">OD750_023020</name>
</gene>
<dbReference type="AlphaFoldDB" id="A0A9X3YP75"/>
<dbReference type="HAMAP" id="MF_00014">
    <property type="entry name" value="Ribosome_mat_RimM"/>
    <property type="match status" value="1"/>
</dbReference>
<organism evidence="8 9">
    <name type="scientific">Tahibacter soli</name>
    <dbReference type="NCBI Taxonomy" id="2983605"/>
    <lineage>
        <taxon>Bacteria</taxon>
        <taxon>Pseudomonadati</taxon>
        <taxon>Pseudomonadota</taxon>
        <taxon>Gammaproteobacteria</taxon>
        <taxon>Lysobacterales</taxon>
        <taxon>Rhodanobacteraceae</taxon>
        <taxon>Tahibacter</taxon>
    </lineage>
</organism>
<dbReference type="PANTHER" id="PTHR33692">
    <property type="entry name" value="RIBOSOME MATURATION FACTOR RIMM"/>
    <property type="match status" value="1"/>
</dbReference>
<feature type="domain" description="RimM N-terminal" evidence="6">
    <location>
        <begin position="11"/>
        <end position="92"/>
    </location>
</feature>
<evidence type="ECO:0000259" key="6">
    <source>
        <dbReference type="Pfam" id="PF01782"/>
    </source>
</evidence>
<dbReference type="InterPro" id="IPR011033">
    <property type="entry name" value="PRC_barrel-like_sf"/>
</dbReference>
<evidence type="ECO:0000256" key="5">
    <source>
        <dbReference type="HAMAP-Rule" id="MF_00014"/>
    </source>
</evidence>
<dbReference type="InterPro" id="IPR011961">
    <property type="entry name" value="RimM"/>
</dbReference>
<dbReference type="InterPro" id="IPR056792">
    <property type="entry name" value="PRC_RimM"/>
</dbReference>
<dbReference type="GO" id="GO:0005737">
    <property type="term" value="C:cytoplasm"/>
    <property type="evidence" value="ECO:0007669"/>
    <property type="project" value="UniProtKB-SubCell"/>
</dbReference>
<comment type="caution">
    <text evidence="8">The sequence shown here is derived from an EMBL/GenBank/DDBJ whole genome shotgun (WGS) entry which is preliminary data.</text>
</comment>
<evidence type="ECO:0000256" key="2">
    <source>
        <dbReference type="ARBA" id="ARBA00022517"/>
    </source>
</evidence>
<comment type="subunit">
    <text evidence="5">Binds ribosomal protein uS19.</text>
</comment>
<protein>
    <recommendedName>
        <fullName evidence="5">Ribosome maturation factor RimM</fullName>
    </recommendedName>
</protein>
<dbReference type="InterPro" id="IPR036976">
    <property type="entry name" value="RimM_N_sf"/>
</dbReference>
<feature type="domain" description="Ribosome maturation factor RimM PRC barrel" evidence="7">
    <location>
        <begin position="104"/>
        <end position="169"/>
    </location>
</feature>
<dbReference type="SUPFAM" id="SSF50447">
    <property type="entry name" value="Translation proteins"/>
    <property type="match status" value="1"/>
</dbReference>
<evidence type="ECO:0000256" key="3">
    <source>
        <dbReference type="ARBA" id="ARBA00022552"/>
    </source>
</evidence>
<evidence type="ECO:0000256" key="4">
    <source>
        <dbReference type="ARBA" id="ARBA00023186"/>
    </source>
</evidence>
<name>A0A9X3YP75_9GAMM</name>
<dbReference type="RefSeq" id="WP_263540599.1">
    <property type="nucleotide sequence ID" value="NZ_JAOVZO020000020.1"/>
</dbReference>
<dbReference type="EMBL" id="JAOVZO020000020">
    <property type="protein sequence ID" value="MDC8015409.1"/>
    <property type="molecule type" value="Genomic_DNA"/>
</dbReference>
<comment type="domain">
    <text evidence="5">The PRC barrel domain binds ribosomal protein uS19.</text>
</comment>
<dbReference type="GO" id="GO:0042274">
    <property type="term" value="P:ribosomal small subunit biogenesis"/>
    <property type="evidence" value="ECO:0007669"/>
    <property type="project" value="UniProtKB-UniRule"/>
</dbReference>
<dbReference type="GO" id="GO:0006364">
    <property type="term" value="P:rRNA processing"/>
    <property type="evidence" value="ECO:0007669"/>
    <property type="project" value="UniProtKB-UniRule"/>
</dbReference>
<dbReference type="NCBIfam" id="TIGR02273">
    <property type="entry name" value="16S_RimM"/>
    <property type="match status" value="1"/>
</dbReference>
<sequence length="172" mass="19241">MTASGDRRILVGRIVGVHGVQGAVKIESWTDPRMQIFKYQPWILKSSSGKETEIRDCRGREQGKGMIAELPGHGDRDQAAALIGTEIWVSRSALPKAKPGEFYWTDLEGLDVFTVDGVPLGRVSHLFSTGANDVLVARDGERERLIPFVVDQYVREVDFDANRIVVDWDPEF</sequence>
<keyword evidence="3 5" id="KW-0698">rRNA processing</keyword>
<dbReference type="Gene3D" id="2.30.30.240">
    <property type="entry name" value="PRC-barrel domain"/>
    <property type="match status" value="1"/>
</dbReference>
<comment type="subcellular location">
    <subcellularLocation>
        <location evidence="5">Cytoplasm</location>
    </subcellularLocation>
</comment>
<dbReference type="PANTHER" id="PTHR33692:SF1">
    <property type="entry name" value="RIBOSOME MATURATION FACTOR RIMM"/>
    <property type="match status" value="1"/>
</dbReference>
<evidence type="ECO:0000259" key="7">
    <source>
        <dbReference type="Pfam" id="PF24986"/>
    </source>
</evidence>
<keyword evidence="4 5" id="KW-0143">Chaperone</keyword>
<dbReference type="SUPFAM" id="SSF50346">
    <property type="entry name" value="PRC-barrel domain"/>
    <property type="match status" value="1"/>
</dbReference>
<keyword evidence="9" id="KW-1185">Reference proteome</keyword>
<dbReference type="GO" id="GO:0043022">
    <property type="term" value="F:ribosome binding"/>
    <property type="evidence" value="ECO:0007669"/>
    <property type="project" value="InterPro"/>
</dbReference>
<dbReference type="Gene3D" id="2.40.30.60">
    <property type="entry name" value="RimM"/>
    <property type="match status" value="1"/>
</dbReference>
<reference evidence="8" key="1">
    <citation type="submission" date="2023-02" db="EMBL/GenBank/DDBJ databases">
        <title>Tahibacter soli sp. nov. isolated from soil.</title>
        <authorList>
            <person name="Baek J.H."/>
            <person name="Lee J.K."/>
            <person name="Choi D.G."/>
            <person name="Jeon C.O."/>
        </authorList>
    </citation>
    <scope>NUCLEOTIDE SEQUENCE</scope>
    <source>
        <strain evidence="8">BL</strain>
    </source>
</reference>
<dbReference type="Pfam" id="PF01782">
    <property type="entry name" value="RimM"/>
    <property type="match status" value="1"/>
</dbReference>
<dbReference type="Pfam" id="PF24986">
    <property type="entry name" value="PRC_RimM"/>
    <property type="match status" value="1"/>
</dbReference>
<dbReference type="InterPro" id="IPR002676">
    <property type="entry name" value="RimM_N"/>
</dbReference>
<dbReference type="InterPro" id="IPR009000">
    <property type="entry name" value="Transl_B-barrel_sf"/>
</dbReference>
<evidence type="ECO:0000256" key="1">
    <source>
        <dbReference type="ARBA" id="ARBA00022490"/>
    </source>
</evidence>
<evidence type="ECO:0000313" key="9">
    <source>
        <dbReference type="Proteomes" id="UP001139971"/>
    </source>
</evidence>
<accession>A0A9X3YP75</accession>
<keyword evidence="2 5" id="KW-0690">Ribosome biogenesis</keyword>
<dbReference type="Proteomes" id="UP001139971">
    <property type="component" value="Unassembled WGS sequence"/>
</dbReference>
<comment type="function">
    <text evidence="5">An accessory protein needed during the final step in the assembly of 30S ribosomal subunit, possibly for assembly of the head region. Essential for efficient processing of 16S rRNA. May be needed both before and after RbfA during the maturation of 16S rRNA. It has affinity for free ribosomal 30S subunits but not for 70S ribosomes.</text>
</comment>
<evidence type="ECO:0000313" key="8">
    <source>
        <dbReference type="EMBL" id="MDC8015409.1"/>
    </source>
</evidence>
<keyword evidence="1 5" id="KW-0963">Cytoplasm</keyword>
<dbReference type="GO" id="GO:0005840">
    <property type="term" value="C:ribosome"/>
    <property type="evidence" value="ECO:0007669"/>
    <property type="project" value="InterPro"/>
</dbReference>
<proteinExistence type="inferred from homology"/>
<comment type="similarity">
    <text evidence="5">Belongs to the RimM family.</text>
</comment>